<dbReference type="WBParaSite" id="TMUE_0000000916.1">
    <property type="protein sequence ID" value="TMUE_0000000916.1"/>
    <property type="gene ID" value="WBGene00296837"/>
</dbReference>
<dbReference type="Proteomes" id="UP000046395">
    <property type="component" value="Unassembled WGS sequence"/>
</dbReference>
<organism evidence="1 2">
    <name type="scientific">Trichuris muris</name>
    <name type="common">Mouse whipworm</name>
    <dbReference type="NCBI Taxonomy" id="70415"/>
    <lineage>
        <taxon>Eukaryota</taxon>
        <taxon>Metazoa</taxon>
        <taxon>Ecdysozoa</taxon>
        <taxon>Nematoda</taxon>
        <taxon>Enoplea</taxon>
        <taxon>Dorylaimia</taxon>
        <taxon>Trichinellida</taxon>
        <taxon>Trichuridae</taxon>
        <taxon>Trichuris</taxon>
    </lineage>
</organism>
<evidence type="ECO:0000313" key="2">
    <source>
        <dbReference type="WBParaSite" id="TMUE_0000000916.1"/>
    </source>
</evidence>
<proteinExistence type="predicted"/>
<protein>
    <submittedName>
        <fullName evidence="2">Uncharacterized protein</fullName>
    </submittedName>
</protein>
<accession>A0A5S6Q125</accession>
<keyword evidence="1" id="KW-1185">Reference proteome</keyword>
<dbReference type="AlphaFoldDB" id="A0A5S6Q125"/>
<name>A0A5S6Q125_TRIMR</name>
<sequence>MGFAHAAFVLPAKLTTVDLHRDLSASRDGACGNAEVGVFTSKKEKFPIFSVFALLEAIQQKIRIRFSGPNKENENISYSGLSVFRPPPSETAENLSLRQRRLHLQVFHFCCSCCRFWRLWGQKSR</sequence>
<evidence type="ECO:0000313" key="1">
    <source>
        <dbReference type="Proteomes" id="UP000046395"/>
    </source>
</evidence>
<reference evidence="2" key="1">
    <citation type="submission" date="2019-12" db="UniProtKB">
        <authorList>
            <consortium name="WormBaseParasite"/>
        </authorList>
    </citation>
    <scope>IDENTIFICATION</scope>
</reference>